<name>A0AAD5U4R0_9FUNG</name>
<evidence type="ECO:0000313" key="4">
    <source>
        <dbReference type="Proteomes" id="UP001211065"/>
    </source>
</evidence>
<keyword evidence="2" id="KW-1133">Transmembrane helix</keyword>
<evidence type="ECO:0000256" key="2">
    <source>
        <dbReference type="SAM" id="Phobius"/>
    </source>
</evidence>
<accession>A0AAD5U4R0</accession>
<keyword evidence="4" id="KW-1185">Reference proteome</keyword>
<dbReference type="Proteomes" id="UP001211065">
    <property type="component" value="Unassembled WGS sequence"/>
</dbReference>
<feature type="region of interest" description="Disordered" evidence="1">
    <location>
        <begin position="1"/>
        <end position="43"/>
    </location>
</feature>
<keyword evidence="2" id="KW-0472">Membrane</keyword>
<keyword evidence="2" id="KW-0812">Transmembrane</keyword>
<feature type="compositionally biased region" description="Basic and acidic residues" evidence="1">
    <location>
        <begin position="1"/>
        <end position="33"/>
    </location>
</feature>
<dbReference type="AlphaFoldDB" id="A0AAD5U4R0"/>
<organism evidence="3 4">
    <name type="scientific">Clydaea vesicula</name>
    <dbReference type="NCBI Taxonomy" id="447962"/>
    <lineage>
        <taxon>Eukaryota</taxon>
        <taxon>Fungi</taxon>
        <taxon>Fungi incertae sedis</taxon>
        <taxon>Chytridiomycota</taxon>
        <taxon>Chytridiomycota incertae sedis</taxon>
        <taxon>Chytridiomycetes</taxon>
        <taxon>Lobulomycetales</taxon>
        <taxon>Lobulomycetaceae</taxon>
        <taxon>Clydaea</taxon>
    </lineage>
</organism>
<evidence type="ECO:0000313" key="3">
    <source>
        <dbReference type="EMBL" id="KAJ3224466.1"/>
    </source>
</evidence>
<protein>
    <submittedName>
        <fullName evidence="3">Uncharacterized protein</fullName>
    </submittedName>
</protein>
<comment type="caution">
    <text evidence="3">The sequence shown here is derived from an EMBL/GenBank/DDBJ whole genome shotgun (WGS) entry which is preliminary data.</text>
</comment>
<evidence type="ECO:0000256" key="1">
    <source>
        <dbReference type="SAM" id="MobiDB-lite"/>
    </source>
</evidence>
<proteinExistence type="predicted"/>
<reference evidence="3" key="1">
    <citation type="submission" date="2020-05" db="EMBL/GenBank/DDBJ databases">
        <title>Phylogenomic resolution of chytrid fungi.</title>
        <authorList>
            <person name="Stajich J.E."/>
            <person name="Amses K."/>
            <person name="Simmons R."/>
            <person name="Seto K."/>
            <person name="Myers J."/>
            <person name="Bonds A."/>
            <person name="Quandt C.A."/>
            <person name="Barry K."/>
            <person name="Liu P."/>
            <person name="Grigoriev I."/>
            <person name="Longcore J.E."/>
            <person name="James T.Y."/>
        </authorList>
    </citation>
    <scope>NUCLEOTIDE SEQUENCE</scope>
    <source>
        <strain evidence="3">JEL0476</strain>
    </source>
</reference>
<dbReference type="EMBL" id="JADGJW010000092">
    <property type="protein sequence ID" value="KAJ3224466.1"/>
    <property type="molecule type" value="Genomic_DNA"/>
</dbReference>
<sequence>MSEVKKDNQFKKTFTKTETDSEAEPTEHSKTSDENPNSTSNFPSITTVLTNTIYVTDDSLSETTSKQKNSEAEVEYFTSVITVDVKKKTVFSSIVTTTNSAFATTTTSRVPFSTNKLSVAEDLTTSKPRSFKTAITAFIIVFTVVTIVCMLGLIYFFRRKTKKNKLNNKEKLNFEVNPHRVGDKDLNLTLFRDRRQSSLLQSIHYPSPESEASFADGPDNNHTNPYFYTTDDPCMFKLHPV</sequence>
<gene>
    <name evidence="3" type="ORF">HK099_008416</name>
</gene>
<feature type="transmembrane region" description="Helical" evidence="2">
    <location>
        <begin position="134"/>
        <end position="157"/>
    </location>
</feature>
<feature type="compositionally biased region" description="Polar residues" evidence="1">
    <location>
        <begin position="34"/>
        <end position="43"/>
    </location>
</feature>